<accession>A0ABP0TD18</accession>
<evidence type="ECO:0000313" key="2">
    <source>
        <dbReference type="Proteomes" id="UP001497512"/>
    </source>
</evidence>
<evidence type="ECO:0008006" key="3">
    <source>
        <dbReference type="Google" id="ProtNLM"/>
    </source>
</evidence>
<organism evidence="1 2">
    <name type="scientific">Sphagnum troendelagicum</name>
    <dbReference type="NCBI Taxonomy" id="128251"/>
    <lineage>
        <taxon>Eukaryota</taxon>
        <taxon>Viridiplantae</taxon>
        <taxon>Streptophyta</taxon>
        <taxon>Embryophyta</taxon>
        <taxon>Bryophyta</taxon>
        <taxon>Sphagnophytina</taxon>
        <taxon>Sphagnopsida</taxon>
        <taxon>Sphagnales</taxon>
        <taxon>Sphagnaceae</taxon>
        <taxon>Sphagnum</taxon>
    </lineage>
</organism>
<dbReference type="EMBL" id="OZ019902">
    <property type="protein sequence ID" value="CAK9193505.1"/>
    <property type="molecule type" value="Genomic_DNA"/>
</dbReference>
<proteinExistence type="predicted"/>
<keyword evidence="2" id="KW-1185">Reference proteome</keyword>
<gene>
    <name evidence="1" type="ORF">CSSPTR1EN2_LOCUS2046</name>
</gene>
<evidence type="ECO:0000313" key="1">
    <source>
        <dbReference type="EMBL" id="CAK9193505.1"/>
    </source>
</evidence>
<dbReference type="Proteomes" id="UP001497512">
    <property type="component" value="Chromosome 10"/>
</dbReference>
<protein>
    <recommendedName>
        <fullName evidence="3">Secreted protein</fullName>
    </recommendedName>
</protein>
<sequence length="83" mass="8887">MLLLLPRALSSLDAESLPPAAIALLIPAAAHGTAREQFLQVRLAAAPRCCFTCSSCGNNPRRPDDSLVLQLVHEAKHLQSSSR</sequence>
<reference evidence="1" key="1">
    <citation type="submission" date="2024-02" db="EMBL/GenBank/DDBJ databases">
        <authorList>
            <consortium name="ELIXIR-Norway"/>
            <consortium name="Elixir Norway"/>
        </authorList>
    </citation>
    <scope>NUCLEOTIDE SEQUENCE</scope>
</reference>
<name>A0ABP0TD18_9BRYO</name>